<evidence type="ECO:0000256" key="8">
    <source>
        <dbReference type="ARBA" id="ARBA00023136"/>
    </source>
</evidence>
<dbReference type="SUPFAM" id="SSF82714">
    <property type="entry name" value="Multidrug efflux transporter AcrB TolC docking domain, DN and DC subdomains"/>
    <property type="match status" value="2"/>
</dbReference>
<evidence type="ECO:0000256" key="1">
    <source>
        <dbReference type="ARBA" id="ARBA00004429"/>
    </source>
</evidence>
<dbReference type="STRING" id="1198114.AciX9_0207"/>
<dbReference type="Gene3D" id="3.30.70.1440">
    <property type="entry name" value="Multidrug efflux transporter AcrB pore domain"/>
    <property type="match status" value="1"/>
</dbReference>
<comment type="subcellular location">
    <subcellularLocation>
        <location evidence="1">Cell inner membrane</location>
        <topology evidence="1">Multi-pass membrane protein</topology>
    </subcellularLocation>
</comment>
<dbReference type="FunFam" id="1.20.1640.10:FF:000001">
    <property type="entry name" value="Efflux pump membrane transporter"/>
    <property type="match status" value="1"/>
</dbReference>
<evidence type="ECO:0000256" key="9">
    <source>
        <dbReference type="SAM" id="MobiDB-lite"/>
    </source>
</evidence>
<dbReference type="NCBIfam" id="TIGR00915">
    <property type="entry name" value="2A0602"/>
    <property type="match status" value="1"/>
</dbReference>
<dbReference type="PROSITE" id="PS50156">
    <property type="entry name" value="SSD"/>
    <property type="match status" value="1"/>
</dbReference>
<feature type="transmembrane region" description="Helical" evidence="10">
    <location>
        <begin position="366"/>
        <end position="387"/>
    </location>
</feature>
<evidence type="ECO:0000256" key="3">
    <source>
        <dbReference type="ARBA" id="ARBA00022448"/>
    </source>
</evidence>
<keyword evidence="6 10" id="KW-0812">Transmembrane</keyword>
<feature type="region of interest" description="Disordered" evidence="9">
    <location>
        <begin position="1057"/>
        <end position="1076"/>
    </location>
</feature>
<proteinExistence type="inferred from homology"/>
<evidence type="ECO:0000256" key="10">
    <source>
        <dbReference type="SAM" id="Phobius"/>
    </source>
</evidence>
<name>E8WVA6_GRATM</name>
<evidence type="ECO:0000256" key="4">
    <source>
        <dbReference type="ARBA" id="ARBA00022475"/>
    </source>
</evidence>
<feature type="transmembrane region" description="Helical" evidence="10">
    <location>
        <begin position="340"/>
        <end position="359"/>
    </location>
</feature>
<dbReference type="AlphaFoldDB" id="E8WVA6"/>
<dbReference type="KEGG" id="acm:AciX9_0207"/>
<dbReference type="RefSeq" id="WP_013578609.1">
    <property type="nucleotide sequence ID" value="NC_015064.1"/>
</dbReference>
<accession>E8WVA6</accession>
<dbReference type="GO" id="GO:0042910">
    <property type="term" value="F:xenobiotic transmembrane transporter activity"/>
    <property type="evidence" value="ECO:0007669"/>
    <property type="project" value="TreeGrafter"/>
</dbReference>
<organism evidence="13">
    <name type="scientific">Granulicella tundricola (strain ATCC BAA-1859 / DSM 23138 / MP5ACTX9)</name>
    <dbReference type="NCBI Taxonomy" id="1198114"/>
    <lineage>
        <taxon>Bacteria</taxon>
        <taxon>Pseudomonadati</taxon>
        <taxon>Acidobacteriota</taxon>
        <taxon>Terriglobia</taxon>
        <taxon>Terriglobales</taxon>
        <taxon>Acidobacteriaceae</taxon>
        <taxon>Granulicella</taxon>
    </lineage>
</organism>
<evidence type="ECO:0000256" key="6">
    <source>
        <dbReference type="ARBA" id="ARBA00022692"/>
    </source>
</evidence>
<evidence type="ECO:0000256" key="5">
    <source>
        <dbReference type="ARBA" id="ARBA00022519"/>
    </source>
</evidence>
<dbReference type="GO" id="GO:0005886">
    <property type="term" value="C:plasma membrane"/>
    <property type="evidence" value="ECO:0007669"/>
    <property type="project" value="UniProtKB-SubCell"/>
</dbReference>
<evidence type="ECO:0000313" key="13">
    <source>
        <dbReference type="Proteomes" id="UP000000343"/>
    </source>
</evidence>
<reference evidence="13" key="1">
    <citation type="submission" date="2011-01" db="EMBL/GenBank/DDBJ databases">
        <title>Complete sequence of chromosome of Acidobacterium sp. MP5ACTX9.</title>
        <authorList>
            <consortium name="US DOE Joint Genome Institute"/>
            <person name="Lucas S."/>
            <person name="Copeland A."/>
            <person name="Lapidus A."/>
            <person name="Cheng J.-F."/>
            <person name="Goodwin L."/>
            <person name="Pitluck S."/>
            <person name="Teshima H."/>
            <person name="Detter J.C."/>
            <person name="Han C."/>
            <person name="Tapia R."/>
            <person name="Land M."/>
            <person name="Hauser L."/>
            <person name="Kyrpides N."/>
            <person name="Ivanova N."/>
            <person name="Ovchinnikova G."/>
            <person name="Pagani I."/>
            <person name="Rawat S.R."/>
            <person name="Mannisto M."/>
            <person name="Haggblom M.M."/>
            <person name="Woyke T."/>
        </authorList>
    </citation>
    <scope>NUCLEOTIDE SEQUENCE [LARGE SCALE GENOMIC DNA]</scope>
    <source>
        <strain evidence="13">MP5ACTX9</strain>
    </source>
</reference>
<evidence type="ECO:0000313" key="12">
    <source>
        <dbReference type="EMBL" id="ADW67281.1"/>
    </source>
</evidence>
<dbReference type="Gene3D" id="3.30.2090.10">
    <property type="entry name" value="Multidrug efflux transporter AcrB TolC docking domain, DN and DC subdomains"/>
    <property type="match status" value="2"/>
</dbReference>
<dbReference type="Gene3D" id="3.30.70.1430">
    <property type="entry name" value="Multidrug efflux transporter AcrB pore domain"/>
    <property type="match status" value="2"/>
</dbReference>
<feature type="transmembrane region" description="Helical" evidence="10">
    <location>
        <begin position="927"/>
        <end position="950"/>
    </location>
</feature>
<keyword evidence="3" id="KW-0813">Transport</keyword>
<dbReference type="eggNOG" id="COG0841">
    <property type="taxonomic scope" value="Bacteria"/>
</dbReference>
<feature type="transmembrane region" description="Helical" evidence="10">
    <location>
        <begin position="538"/>
        <end position="558"/>
    </location>
</feature>
<evidence type="ECO:0000259" key="11">
    <source>
        <dbReference type="PROSITE" id="PS50156"/>
    </source>
</evidence>
<feature type="transmembrane region" description="Helical" evidence="10">
    <location>
        <begin position="393"/>
        <end position="416"/>
    </location>
</feature>
<dbReference type="SUPFAM" id="SSF82866">
    <property type="entry name" value="Multidrug efflux transporter AcrB transmembrane domain"/>
    <property type="match status" value="2"/>
</dbReference>
<dbReference type="Proteomes" id="UP000000343">
    <property type="component" value="Chromosome"/>
</dbReference>
<dbReference type="PaxDb" id="1198114-AciX9_0207"/>
<dbReference type="PANTHER" id="PTHR32063">
    <property type="match status" value="1"/>
</dbReference>
<dbReference type="Gene3D" id="3.30.70.1320">
    <property type="entry name" value="Multidrug efflux transporter AcrB pore domain like"/>
    <property type="match status" value="1"/>
</dbReference>
<comment type="similarity">
    <text evidence="2">Belongs to the resistance-nodulation-cell division (RND) (TC 2.A.6) family.</text>
</comment>
<dbReference type="Gene3D" id="1.20.1640.10">
    <property type="entry name" value="Multidrug efflux transporter AcrB transmembrane domain"/>
    <property type="match status" value="2"/>
</dbReference>
<dbReference type="GO" id="GO:0009636">
    <property type="term" value="P:response to toxic substance"/>
    <property type="evidence" value="ECO:0007669"/>
    <property type="project" value="UniProtKB-ARBA"/>
</dbReference>
<dbReference type="InterPro" id="IPR027463">
    <property type="entry name" value="AcrB_DN_DC_subdom"/>
</dbReference>
<protein>
    <submittedName>
        <fullName evidence="12">Transporter, hydrophobe/amphiphile efflux-1 (HAE1) family</fullName>
    </submittedName>
</protein>
<feature type="compositionally biased region" description="Polar residues" evidence="9">
    <location>
        <begin position="1066"/>
        <end position="1076"/>
    </location>
</feature>
<gene>
    <name evidence="12" type="ordered locus">AciX9_0207</name>
</gene>
<evidence type="ECO:0000256" key="7">
    <source>
        <dbReference type="ARBA" id="ARBA00022989"/>
    </source>
</evidence>
<dbReference type="PRINTS" id="PR00702">
    <property type="entry name" value="ACRIFLAVINRP"/>
</dbReference>
<dbReference type="SUPFAM" id="SSF82693">
    <property type="entry name" value="Multidrug efflux transporter AcrB pore domain, PN1, PN2, PC1 and PC2 subdomains"/>
    <property type="match status" value="3"/>
</dbReference>
<dbReference type="HOGENOM" id="CLU_002755_1_2_0"/>
<dbReference type="InterPro" id="IPR000731">
    <property type="entry name" value="SSD"/>
</dbReference>
<feature type="transmembrane region" description="Helical" evidence="10">
    <location>
        <begin position="971"/>
        <end position="991"/>
    </location>
</feature>
<feature type="transmembrane region" description="Helical" evidence="10">
    <location>
        <begin position="901"/>
        <end position="921"/>
    </location>
</feature>
<keyword evidence="4" id="KW-1003">Cell membrane</keyword>
<dbReference type="InterPro" id="IPR004764">
    <property type="entry name" value="MdtF-like"/>
</dbReference>
<dbReference type="EMBL" id="CP002480">
    <property type="protein sequence ID" value="ADW67281.1"/>
    <property type="molecule type" value="Genomic_DNA"/>
</dbReference>
<dbReference type="PANTHER" id="PTHR32063:SF11">
    <property type="entry name" value="CATION OR DRUG EFFLUX SYSTEM PROTEIN"/>
    <property type="match status" value="1"/>
</dbReference>
<dbReference type="InterPro" id="IPR001036">
    <property type="entry name" value="Acrflvin-R"/>
</dbReference>
<feature type="transmembrane region" description="Helical" evidence="10">
    <location>
        <begin position="1003"/>
        <end position="1030"/>
    </location>
</feature>
<keyword evidence="7 10" id="KW-1133">Transmembrane helix</keyword>
<dbReference type="OrthoDB" id="8270at2"/>
<sequence>MSKFFINRPIVAIVIAILTVILGTVSMFTLATSQFPDIVPTEILVTATYPGADAKTLAQAVSTPIEQQMNGVDNMIYMDSVSANNGVVQLFVDFDVKTDPNIDQVLSQLRVDQAQSQLPAQVTTAGLTVQKALTSPLMLIAVNSPGNKLSQDFLTNYAIINLQDQITRVKGVSRVQIFGGQYALRIWVDPNKLAKLGVTAPEVIQAIQTQNNVNPAGQIGAEPIPKGQQFTYTVRTQGRLVKPEEFGAIILRANADGSILHLSDVARIELGDQAYAISGRYNQNPSGVMAVYQLPGSNAVETAKLVNARMKELSATFPTGISYNVPLDTTKAVSSGINEIVITLLEALGLVVVVVFIFLQGWRATLIPLLAVPVSLIGTFIIFPALGFSINTLSLFGLVLAIGLVVDDAIIVVEAVEHHIDEGMDPKSATIKAMEEVGGPVVAIALILAAVFIPTAFIPGITGRLYQQFAVTIAISVLISAFNALTLSPALASLLLKPKNKEQKPGLLGKGFALFNKFFGRTTESFVHTSDVLIHKSYLAMLGIAIIAVLAVFLGSSLPGGFLPTEDQGYMFLALQLPDGASAQRTDAAQQKITAALLKTPGVEGVIAVTNFSLLTQVQSTNQGFFFVALKPWEVRKSKEEQLTYITASLGKQLAGNPDGIAFAFPPPSIPGIGTSGGVTMVIEDRSGKDDPTILTKNLMTFLGAISKLPEVAFALPSYSPAVPQLYADVDQEKVLQQQVQLSDVYTTMSTFMGGYLVNYFNRFGRQWQTYVEAEGTSRTDIKNIDQFYVRSANGGQVPLGSLVHVKQITGPEYIFRFNEFNAAQVNITAKPGYSSGQVRAALEKTFHDTMPPGAGFDYSGISYQEDMAQKGVPTYAVFGLSLLFVFLILAALYESWTLPFSVLLSTPVAILGGYIALHIRTLENDIFATIGVVMLIGLSAKNAILIVEFAKTNYESGMSISEAALSAARLRFRPIVMTALAFVFGCLPLWTATGAGAASRRILGTTVIGGMFLSTAIGLIFIPVTFSVVEYVSHRFSKGGKGTTMDSKADFDPVAAGKAAGGGPQHSTPTPGGHA</sequence>
<dbReference type="Pfam" id="PF00873">
    <property type="entry name" value="ACR_tran"/>
    <property type="match status" value="1"/>
</dbReference>
<keyword evidence="13" id="KW-1185">Reference proteome</keyword>
<keyword evidence="8 10" id="KW-0472">Membrane</keyword>
<evidence type="ECO:0000256" key="2">
    <source>
        <dbReference type="ARBA" id="ARBA00010942"/>
    </source>
</evidence>
<feature type="transmembrane region" description="Helical" evidence="10">
    <location>
        <begin position="469"/>
        <end position="496"/>
    </location>
</feature>
<feature type="transmembrane region" description="Helical" evidence="10">
    <location>
        <begin position="437"/>
        <end position="457"/>
    </location>
</feature>
<dbReference type="GO" id="GO:0015562">
    <property type="term" value="F:efflux transmembrane transporter activity"/>
    <property type="evidence" value="ECO:0007669"/>
    <property type="project" value="InterPro"/>
</dbReference>
<feature type="domain" description="SSD" evidence="11">
    <location>
        <begin position="335"/>
        <end position="494"/>
    </location>
</feature>
<feature type="transmembrane region" description="Helical" evidence="10">
    <location>
        <begin position="873"/>
        <end position="894"/>
    </location>
</feature>
<keyword evidence="5" id="KW-0997">Cell inner membrane</keyword>